<sequence length="91" mass="9912">MLTAAAFLAWAKNAGPGDTITYHEGLLSEDRTSGPSLLPEKARAELHRMAGHAMGLAVSGGVLLVQRRLEPGRIAYIAIKPKDHQPRRKWS</sequence>
<dbReference type="Proteomes" id="UP000007058">
    <property type="component" value="Chromosome"/>
</dbReference>
<dbReference type="RefSeq" id="WP_011383559.1">
    <property type="nucleotide sequence ID" value="NC_007626.1"/>
</dbReference>
<dbReference type="OrthoDB" id="7272004at2"/>
<protein>
    <submittedName>
        <fullName evidence="1">Uncharacterized protein</fullName>
    </submittedName>
</protein>
<dbReference type="KEGG" id="mag:amb1146"/>
<evidence type="ECO:0000313" key="1">
    <source>
        <dbReference type="EMBL" id="BAE49950.1"/>
    </source>
</evidence>
<dbReference type="EMBL" id="AP007255">
    <property type="protein sequence ID" value="BAE49950.1"/>
    <property type="molecule type" value="Genomic_DNA"/>
</dbReference>
<dbReference type="HOGENOM" id="CLU_155206_0_0_5"/>
<evidence type="ECO:0000313" key="2">
    <source>
        <dbReference type="Proteomes" id="UP000007058"/>
    </source>
</evidence>
<name>Q2W875_PARM1</name>
<proteinExistence type="predicted"/>
<dbReference type="STRING" id="342108.amb1146"/>
<organism evidence="1 2">
    <name type="scientific">Paramagnetospirillum magneticum (strain ATCC 700264 / AMB-1)</name>
    <name type="common">Magnetospirillum magneticum</name>
    <dbReference type="NCBI Taxonomy" id="342108"/>
    <lineage>
        <taxon>Bacteria</taxon>
        <taxon>Pseudomonadati</taxon>
        <taxon>Pseudomonadota</taxon>
        <taxon>Alphaproteobacteria</taxon>
        <taxon>Rhodospirillales</taxon>
        <taxon>Magnetospirillaceae</taxon>
        <taxon>Paramagnetospirillum</taxon>
    </lineage>
</organism>
<dbReference type="AlphaFoldDB" id="Q2W875"/>
<accession>Q2W875</accession>
<gene>
    <name evidence="1" type="ordered locus">amb1146</name>
</gene>
<reference evidence="1 2" key="1">
    <citation type="journal article" date="2005" name="DNA Res.">
        <title>Complete genome sequence of the facultative anaerobic magnetotactic bacterium Magnetospirillum sp. strain AMB-1.</title>
        <authorList>
            <person name="Matsunaga T."/>
            <person name="Okamura Y."/>
            <person name="Fukuda Y."/>
            <person name="Wahyudi A.T."/>
            <person name="Murase Y."/>
            <person name="Takeyama H."/>
        </authorList>
    </citation>
    <scope>NUCLEOTIDE SEQUENCE [LARGE SCALE GENOMIC DNA]</scope>
    <source>
        <strain evidence="2">ATCC 700264 / AMB-1</strain>
    </source>
</reference>
<keyword evidence="2" id="KW-1185">Reference proteome</keyword>